<name>A0A6A1WGE1_9ROSI</name>
<keyword evidence="2" id="KW-1185">Reference proteome</keyword>
<protein>
    <submittedName>
        <fullName evidence="1">Uncharacterized protein</fullName>
    </submittedName>
</protein>
<evidence type="ECO:0000313" key="2">
    <source>
        <dbReference type="Proteomes" id="UP000516437"/>
    </source>
</evidence>
<dbReference type="EMBL" id="RXIC02000020">
    <property type="protein sequence ID" value="KAB1223436.1"/>
    <property type="molecule type" value="Genomic_DNA"/>
</dbReference>
<evidence type="ECO:0000313" key="1">
    <source>
        <dbReference type="EMBL" id="KAB1223436.1"/>
    </source>
</evidence>
<comment type="caution">
    <text evidence="1">The sequence shown here is derived from an EMBL/GenBank/DDBJ whole genome shotgun (WGS) entry which is preliminary data.</text>
</comment>
<accession>A0A6A1WGE1</accession>
<dbReference type="Proteomes" id="UP000516437">
    <property type="component" value="Chromosome 2"/>
</dbReference>
<dbReference type="AlphaFoldDB" id="A0A6A1WGE1"/>
<organism evidence="1 2">
    <name type="scientific">Morella rubra</name>
    <name type="common">Chinese bayberry</name>
    <dbReference type="NCBI Taxonomy" id="262757"/>
    <lineage>
        <taxon>Eukaryota</taxon>
        <taxon>Viridiplantae</taxon>
        <taxon>Streptophyta</taxon>
        <taxon>Embryophyta</taxon>
        <taxon>Tracheophyta</taxon>
        <taxon>Spermatophyta</taxon>
        <taxon>Magnoliopsida</taxon>
        <taxon>eudicotyledons</taxon>
        <taxon>Gunneridae</taxon>
        <taxon>Pentapetalae</taxon>
        <taxon>rosids</taxon>
        <taxon>fabids</taxon>
        <taxon>Fagales</taxon>
        <taxon>Myricaceae</taxon>
        <taxon>Morella</taxon>
    </lineage>
</organism>
<reference evidence="1 2" key="1">
    <citation type="journal article" date="2019" name="Plant Biotechnol. J.">
        <title>The red bayberry genome and genetic basis of sex determination.</title>
        <authorList>
            <person name="Jia H.M."/>
            <person name="Jia H.J."/>
            <person name="Cai Q.L."/>
            <person name="Wang Y."/>
            <person name="Zhao H.B."/>
            <person name="Yang W.F."/>
            <person name="Wang G.Y."/>
            <person name="Li Y.H."/>
            <person name="Zhan D.L."/>
            <person name="Shen Y.T."/>
            <person name="Niu Q.F."/>
            <person name="Chang L."/>
            <person name="Qiu J."/>
            <person name="Zhao L."/>
            <person name="Xie H.B."/>
            <person name="Fu W.Y."/>
            <person name="Jin J."/>
            <person name="Li X.W."/>
            <person name="Jiao Y."/>
            <person name="Zhou C.C."/>
            <person name="Tu T."/>
            <person name="Chai C.Y."/>
            <person name="Gao J.L."/>
            <person name="Fan L.J."/>
            <person name="van de Weg E."/>
            <person name="Wang J.Y."/>
            <person name="Gao Z.S."/>
        </authorList>
    </citation>
    <scope>NUCLEOTIDE SEQUENCE [LARGE SCALE GENOMIC DNA]</scope>
    <source>
        <tissue evidence="1">Leaves</tissue>
    </source>
</reference>
<sequence length="70" mass="8138">MITPQDLSEENAYKRFEGRARLAIQEYNHRFEVYALRRNGFGKVNLSLLSRNGLGSAIWEVYDGSKYLKP</sequence>
<proteinExistence type="predicted"/>
<gene>
    <name evidence="1" type="ORF">CJ030_MR2G012433</name>
</gene>
<dbReference type="OrthoDB" id="1751479at2759"/>